<dbReference type="OrthoDB" id="3828153at2"/>
<evidence type="ECO:0000259" key="1">
    <source>
        <dbReference type="Pfam" id="PF05117"/>
    </source>
</evidence>
<organism evidence="2 3">
    <name type="scientific">Allonocardiopsis opalescens</name>
    <dbReference type="NCBI Taxonomy" id="1144618"/>
    <lineage>
        <taxon>Bacteria</taxon>
        <taxon>Bacillati</taxon>
        <taxon>Actinomycetota</taxon>
        <taxon>Actinomycetes</taxon>
        <taxon>Streptosporangiales</taxon>
        <taxon>Allonocardiopsis</taxon>
    </lineage>
</organism>
<dbReference type="EMBL" id="PVZC01000001">
    <property type="protein sequence ID" value="PRY02120.1"/>
    <property type="molecule type" value="Genomic_DNA"/>
</dbReference>
<evidence type="ECO:0000313" key="3">
    <source>
        <dbReference type="Proteomes" id="UP000237846"/>
    </source>
</evidence>
<dbReference type="Pfam" id="PF05117">
    <property type="entry name" value="DUF695"/>
    <property type="match status" value="1"/>
</dbReference>
<dbReference type="RefSeq" id="WP_106239098.1">
    <property type="nucleotide sequence ID" value="NZ_PVZC01000001.1"/>
</dbReference>
<reference evidence="2 3" key="1">
    <citation type="submission" date="2018-03" db="EMBL/GenBank/DDBJ databases">
        <title>Genomic Encyclopedia of Archaeal and Bacterial Type Strains, Phase II (KMG-II): from individual species to whole genera.</title>
        <authorList>
            <person name="Goeker M."/>
        </authorList>
    </citation>
    <scope>NUCLEOTIDE SEQUENCE [LARGE SCALE GENOMIC DNA]</scope>
    <source>
        <strain evidence="2 3">DSM 45601</strain>
    </source>
</reference>
<dbReference type="Proteomes" id="UP000237846">
    <property type="component" value="Unassembled WGS sequence"/>
</dbReference>
<feature type="domain" description="DUF695" evidence="1">
    <location>
        <begin position="247"/>
        <end position="343"/>
    </location>
</feature>
<evidence type="ECO:0000313" key="2">
    <source>
        <dbReference type="EMBL" id="PRY02120.1"/>
    </source>
</evidence>
<gene>
    <name evidence="2" type="ORF">CLV72_101720</name>
</gene>
<sequence length="350" mass="37661">MGLFRRRKPAPDASAAIAEFWAWWSARHADVSRALADREPDAAPAHGFAGPLADELTERVHRIHPGLAWEVDPADGGEGHRLVLSPGGDDALRAATERWRRSAPATEGWTFHASRPPAPERLAGALDWDGHELDLSHTRVAVRVNGDRIDGSVYHPDFAFLPEEVRDAIAAHVMALALGEDTAARWLGAVRGAEAPPVDPVPAASLPSVVEQLAGMLGGPWRSGQGRTPLGKSVLVALRFPLRRRDFPVHDLHVTVQVPYAESGRDGLPAGGSAAALEAFRAALEAEAGEDGALVFYQTGNGSQVLRLYCDPASDVVERLEKLASQWSEGRAKVAGFLDPEWRALAPYVK</sequence>
<name>A0A2T0QE20_9ACTN</name>
<keyword evidence="3" id="KW-1185">Reference proteome</keyword>
<comment type="caution">
    <text evidence="2">The sequence shown here is derived from an EMBL/GenBank/DDBJ whole genome shotgun (WGS) entry which is preliminary data.</text>
</comment>
<dbReference type="InterPro" id="IPR016097">
    <property type="entry name" value="DUF695"/>
</dbReference>
<dbReference type="AlphaFoldDB" id="A0A2T0QE20"/>
<proteinExistence type="predicted"/>
<protein>
    <submittedName>
        <fullName evidence="2">Uncharacterized protein DUF695</fullName>
    </submittedName>
</protein>
<accession>A0A2T0QE20</accession>